<dbReference type="SFLD" id="SFLDG01153">
    <property type="entry name" value="Main.4:_Theta-like"/>
    <property type="match status" value="1"/>
</dbReference>
<dbReference type="InterPro" id="IPR010987">
    <property type="entry name" value="Glutathione-S-Trfase_C-like"/>
</dbReference>
<protein>
    <submittedName>
        <fullName evidence="5">Glutathione S-transferase 1, isoform C</fullName>
    </submittedName>
</protein>
<sequence length="216" mass="24366">MVVEIYGMRGSAPYRIACMTAEAAGVAYETKLVDLSKGDNMKPEFLALNPQHNIPVLKHDDFVMNESRAIATYLALEFDKSKKLYPTACNKAQARVSQRMYFDTGVFYKALGDCVYPKMFRNEDASKESLDKLHMVLGWANDMVKESGYVAGTDHMTIADLCWVATYSTLKACDVVPLDKYKELEAWFKKVVALIPNYDKANGNGVKEFGEYYKSK</sequence>
<dbReference type="CDD" id="cd03177">
    <property type="entry name" value="GST_C_Delta_Epsilon"/>
    <property type="match status" value="1"/>
</dbReference>
<dbReference type="AlphaFoldDB" id="C1BRU7"/>
<dbReference type="Gene3D" id="3.40.30.10">
    <property type="entry name" value="Glutaredoxin"/>
    <property type="match status" value="1"/>
</dbReference>
<dbReference type="SUPFAM" id="SSF52833">
    <property type="entry name" value="Thioredoxin-like"/>
    <property type="match status" value="1"/>
</dbReference>
<dbReference type="InterPro" id="IPR040079">
    <property type="entry name" value="Glutathione_S-Trfase"/>
</dbReference>
<evidence type="ECO:0000313" key="5">
    <source>
        <dbReference type="EMBL" id="ACO11750.1"/>
    </source>
</evidence>
<proteinExistence type="evidence at transcript level"/>
<name>C1BRU7_CALRO</name>
<dbReference type="Gene3D" id="1.20.1050.10">
    <property type="match status" value="1"/>
</dbReference>
<dbReference type="PROSITE" id="PS50404">
    <property type="entry name" value="GST_NTER"/>
    <property type="match status" value="1"/>
</dbReference>
<dbReference type="PANTHER" id="PTHR43969">
    <property type="entry name" value="GLUTATHIONE S TRANSFERASE D10, ISOFORM A-RELATED"/>
    <property type="match status" value="1"/>
</dbReference>
<dbReference type="InterPro" id="IPR004046">
    <property type="entry name" value="GST_C"/>
</dbReference>
<organism evidence="5">
    <name type="scientific">Caligus rogercresseyi</name>
    <name type="common">Sea louse</name>
    <dbReference type="NCBI Taxonomy" id="217165"/>
    <lineage>
        <taxon>Eukaryota</taxon>
        <taxon>Metazoa</taxon>
        <taxon>Ecdysozoa</taxon>
        <taxon>Arthropoda</taxon>
        <taxon>Crustacea</taxon>
        <taxon>Multicrustacea</taxon>
        <taxon>Hexanauplia</taxon>
        <taxon>Copepoda</taxon>
        <taxon>Siphonostomatoida</taxon>
        <taxon>Caligidae</taxon>
        <taxon>Caligus</taxon>
    </lineage>
</organism>
<comment type="subunit">
    <text evidence="1">Homodimer.</text>
</comment>
<reference evidence="5" key="1">
    <citation type="submission" date="2009-03" db="EMBL/GenBank/DDBJ databases">
        <title>Caligus rogercresseyi ESTs and full-length cDNAs.</title>
        <authorList>
            <person name="Yasuike M."/>
            <person name="von Schalburg K."/>
            <person name="Cooper G."/>
            <person name="Leong J."/>
            <person name="Jones S.R.M."/>
            <person name="Koop B.F."/>
        </authorList>
    </citation>
    <scope>NUCLEOTIDE SEQUENCE</scope>
    <source>
        <tissue evidence="5">Whole tissue</tissue>
    </source>
</reference>
<dbReference type="SFLD" id="SFLDS00019">
    <property type="entry name" value="Glutathione_Transferase_(cytos"/>
    <property type="match status" value="1"/>
</dbReference>
<dbReference type="Pfam" id="PF00043">
    <property type="entry name" value="GST_C"/>
    <property type="match status" value="1"/>
</dbReference>
<dbReference type="FunFam" id="1.20.1050.10:FF:000007">
    <property type="entry name" value="Glutathione S-transferase 1-1"/>
    <property type="match status" value="1"/>
</dbReference>
<dbReference type="SFLD" id="SFLDG00358">
    <property type="entry name" value="Main_(cytGST)"/>
    <property type="match status" value="1"/>
</dbReference>
<dbReference type="SUPFAM" id="SSF47616">
    <property type="entry name" value="GST C-terminal domain-like"/>
    <property type="match status" value="1"/>
</dbReference>
<evidence type="ECO:0000256" key="2">
    <source>
        <dbReference type="RuleBase" id="RU003494"/>
    </source>
</evidence>
<dbReference type="GO" id="GO:0004364">
    <property type="term" value="F:glutathione transferase activity"/>
    <property type="evidence" value="ECO:0007669"/>
    <property type="project" value="TreeGrafter"/>
</dbReference>
<accession>C1BRU7</accession>
<evidence type="ECO:0000259" key="3">
    <source>
        <dbReference type="PROSITE" id="PS50404"/>
    </source>
</evidence>
<dbReference type="InterPro" id="IPR036282">
    <property type="entry name" value="Glutathione-S-Trfase_C_sf"/>
</dbReference>
<evidence type="ECO:0000256" key="1">
    <source>
        <dbReference type="ARBA" id="ARBA00011738"/>
    </source>
</evidence>
<comment type="similarity">
    <text evidence="2">Belongs to the GST superfamily.</text>
</comment>
<evidence type="ECO:0000259" key="4">
    <source>
        <dbReference type="PROSITE" id="PS50405"/>
    </source>
</evidence>
<dbReference type="GO" id="GO:0006749">
    <property type="term" value="P:glutathione metabolic process"/>
    <property type="evidence" value="ECO:0007669"/>
    <property type="project" value="TreeGrafter"/>
</dbReference>
<dbReference type="PANTHER" id="PTHR43969:SF9">
    <property type="entry name" value="GLUTATHIONE S TRANSFERASE D10, ISOFORM A-RELATED"/>
    <property type="match status" value="1"/>
</dbReference>
<keyword evidence="5" id="KW-0808">Transferase</keyword>
<feature type="domain" description="GST N-terminal" evidence="3">
    <location>
        <begin position="1"/>
        <end position="82"/>
    </location>
</feature>
<dbReference type="InterPro" id="IPR036249">
    <property type="entry name" value="Thioredoxin-like_sf"/>
</dbReference>
<dbReference type="InterPro" id="IPR004045">
    <property type="entry name" value="Glutathione_S-Trfase_N"/>
</dbReference>
<dbReference type="Pfam" id="PF02798">
    <property type="entry name" value="GST_N"/>
    <property type="match status" value="1"/>
</dbReference>
<feature type="domain" description="GST C-terminal" evidence="4">
    <location>
        <begin position="89"/>
        <end position="209"/>
    </location>
</feature>
<dbReference type="PROSITE" id="PS50405">
    <property type="entry name" value="GST_CTER"/>
    <property type="match status" value="1"/>
</dbReference>
<dbReference type="EMBL" id="BT077326">
    <property type="protein sequence ID" value="ACO11750.1"/>
    <property type="molecule type" value="mRNA"/>
</dbReference>
<gene>
    <name evidence="5" type="primary">GST1C</name>
</gene>